<proteinExistence type="predicted"/>
<name>A0A8H5S532_9HYPO</name>
<dbReference type="Gene3D" id="3.40.50.12780">
    <property type="entry name" value="N-terminal domain of ligase-like"/>
    <property type="match status" value="1"/>
</dbReference>
<dbReference type="AlphaFoldDB" id="A0A8H5S532"/>
<dbReference type="PANTHER" id="PTHR24096">
    <property type="entry name" value="LONG-CHAIN-FATTY-ACID--COA LIGASE"/>
    <property type="match status" value="1"/>
</dbReference>
<evidence type="ECO:0000259" key="2">
    <source>
        <dbReference type="Pfam" id="PF13193"/>
    </source>
</evidence>
<dbReference type="Pfam" id="PF00501">
    <property type="entry name" value="AMP-binding"/>
    <property type="match status" value="1"/>
</dbReference>
<reference evidence="3 4" key="1">
    <citation type="submission" date="2020-05" db="EMBL/GenBank/DDBJ databases">
        <title>Identification and distribution of gene clusters putatively required for synthesis of sphingolipid metabolism inhibitors in phylogenetically diverse species of the filamentous fungus Fusarium.</title>
        <authorList>
            <person name="Kim H.-S."/>
            <person name="Busman M."/>
            <person name="Brown D.W."/>
            <person name="Divon H."/>
            <person name="Uhlig S."/>
            <person name="Proctor R.H."/>
        </authorList>
    </citation>
    <scope>NUCLEOTIDE SEQUENCE [LARGE SCALE GENOMIC DNA]</scope>
    <source>
        <strain evidence="3 4">NRRL 66243</strain>
    </source>
</reference>
<dbReference type="InterPro" id="IPR045851">
    <property type="entry name" value="AMP-bd_C_sf"/>
</dbReference>
<gene>
    <name evidence="3" type="ORF">FTJAE_2163</name>
</gene>
<dbReference type="PROSITE" id="PS00455">
    <property type="entry name" value="AMP_BINDING"/>
    <property type="match status" value="1"/>
</dbReference>
<evidence type="ECO:0000313" key="3">
    <source>
        <dbReference type="EMBL" id="KAF5646074.1"/>
    </source>
</evidence>
<dbReference type="InterPro" id="IPR025110">
    <property type="entry name" value="AMP-bd_C"/>
</dbReference>
<sequence>MVFRTTSQLLQPLPRDLPDDVPIFEFLLNERYGRHPLADSRPAYTCGITGLSYSAHDISERIEYVARSLAQIMGWEPNSGSECDKVVGIFSQNAVDAIPSMWATHRLSGIVTPINASYVKAEVIHQLSQAHVKALFTCRSLLPIALEAARAVGIATDHIFLLDTGADLSRDPGLVPFKSFDELVRLGKEAPSLEPLKWSIGQGETQPAFICFSSGTSGLPKGVLISHRNVIANVLQLAGLERTQREPGKTETALGLLPQSHIYALVVICHGCVYRGDQVVILPKYELSTMLRAVTKYAIATLFLHAEKLEEYDLGHVRNLLTGAAAFSPTAWATLERIFPNGVLRQGYGLTESSASVSSSPRSDCMYGSSGVLLSGIECKIVTESGEERTGYGEEGELWIRSPSIAMGYLNNDRATRETFVRDGWLRTGDKALFRRGPNGSDHLFIVDRIKELIKVKGMQVAPAELEAYILANEAVADVAVIGVQDERHGEVPKAFIVKRLGSNITDEQLTEEIHQSFKKDKARYKHLRGGIEIQAAIPKSPSGKILRRQLKDQESKLWIEAAYKVKL</sequence>
<dbReference type="Proteomes" id="UP000530670">
    <property type="component" value="Unassembled WGS sequence"/>
</dbReference>
<comment type="caution">
    <text evidence="3">The sequence shown here is derived from an EMBL/GenBank/DDBJ whole genome shotgun (WGS) entry which is preliminary data.</text>
</comment>
<dbReference type="GeneID" id="59300599"/>
<accession>A0A8H5S532</accession>
<dbReference type="Pfam" id="PF13193">
    <property type="entry name" value="AMP-binding_C"/>
    <property type="match status" value="1"/>
</dbReference>
<dbReference type="OrthoDB" id="6509636at2759"/>
<dbReference type="InterPro" id="IPR042099">
    <property type="entry name" value="ANL_N_sf"/>
</dbReference>
<dbReference type="PANTHER" id="PTHR24096:SF422">
    <property type="entry name" value="BCDNA.GH02901"/>
    <property type="match status" value="1"/>
</dbReference>
<dbReference type="RefSeq" id="XP_037210667.1">
    <property type="nucleotide sequence ID" value="XM_037348329.1"/>
</dbReference>
<organism evidence="3 4">
    <name type="scientific">Fusarium tjaetaba</name>
    <dbReference type="NCBI Taxonomy" id="1567544"/>
    <lineage>
        <taxon>Eukaryota</taxon>
        <taxon>Fungi</taxon>
        <taxon>Dikarya</taxon>
        <taxon>Ascomycota</taxon>
        <taxon>Pezizomycotina</taxon>
        <taxon>Sordariomycetes</taxon>
        <taxon>Hypocreomycetidae</taxon>
        <taxon>Hypocreales</taxon>
        <taxon>Nectriaceae</taxon>
        <taxon>Fusarium</taxon>
        <taxon>Fusarium fujikuroi species complex</taxon>
    </lineage>
</organism>
<evidence type="ECO:0000313" key="4">
    <source>
        <dbReference type="Proteomes" id="UP000530670"/>
    </source>
</evidence>
<dbReference type="InterPro" id="IPR020845">
    <property type="entry name" value="AMP-binding_CS"/>
</dbReference>
<protein>
    <submittedName>
        <fullName evidence="3">Acetyl synthetase</fullName>
    </submittedName>
</protein>
<feature type="domain" description="AMP-binding enzyme C-terminal" evidence="2">
    <location>
        <begin position="465"/>
        <end position="545"/>
    </location>
</feature>
<evidence type="ECO:0000259" key="1">
    <source>
        <dbReference type="Pfam" id="PF00501"/>
    </source>
</evidence>
<keyword evidence="4" id="KW-1185">Reference proteome</keyword>
<feature type="domain" description="AMP-dependent synthetase/ligase" evidence="1">
    <location>
        <begin position="41"/>
        <end position="410"/>
    </location>
</feature>
<dbReference type="InterPro" id="IPR000873">
    <property type="entry name" value="AMP-dep_synth/lig_dom"/>
</dbReference>
<dbReference type="SUPFAM" id="SSF56801">
    <property type="entry name" value="Acetyl-CoA synthetase-like"/>
    <property type="match status" value="1"/>
</dbReference>
<dbReference type="GO" id="GO:0016405">
    <property type="term" value="F:CoA-ligase activity"/>
    <property type="evidence" value="ECO:0007669"/>
    <property type="project" value="TreeGrafter"/>
</dbReference>
<dbReference type="Gene3D" id="3.30.300.30">
    <property type="match status" value="1"/>
</dbReference>
<dbReference type="EMBL" id="JAAQRI010000040">
    <property type="protein sequence ID" value="KAF5646074.1"/>
    <property type="molecule type" value="Genomic_DNA"/>
</dbReference>